<dbReference type="Pfam" id="PF13747">
    <property type="entry name" value="DUF4164"/>
    <property type="match status" value="1"/>
</dbReference>
<evidence type="ECO:0008006" key="3">
    <source>
        <dbReference type="Google" id="ProtNLM"/>
    </source>
</evidence>
<dbReference type="RefSeq" id="WP_368086321.1">
    <property type="nucleotide sequence ID" value="NZ_JACIDC010000009.1"/>
</dbReference>
<protein>
    <recommendedName>
        <fullName evidence="3">DUF4164 family protein</fullName>
    </recommendedName>
</protein>
<gene>
    <name evidence="1" type="ORF">GGR34_002789</name>
</gene>
<dbReference type="EMBL" id="JACIDC010000009">
    <property type="protein sequence ID" value="MBB4041126.1"/>
    <property type="molecule type" value="Genomic_DNA"/>
</dbReference>
<accession>A0A7W6IH92</accession>
<dbReference type="Proteomes" id="UP000519439">
    <property type="component" value="Unassembled WGS sequence"/>
</dbReference>
<name>A0A7W6IH92_9HYPH</name>
<dbReference type="AlphaFoldDB" id="A0A7W6IH92"/>
<dbReference type="InterPro" id="IPR025310">
    <property type="entry name" value="DUF4164"/>
</dbReference>
<evidence type="ECO:0000313" key="2">
    <source>
        <dbReference type="Proteomes" id="UP000519439"/>
    </source>
</evidence>
<comment type="caution">
    <text evidence="1">The sequence shown here is derived from an EMBL/GenBank/DDBJ whole genome shotgun (WGS) entry which is preliminary data.</text>
</comment>
<keyword evidence="2" id="KW-1185">Reference proteome</keyword>
<sequence>MMAPTLDEAMKRLDMALGLLEASVSRRLEAEKRRGGLETELQLMQDDRSRLAVELDGALTRLQRFEAATDDVGRRVRQAIGAVESVLSQAGALSPVAQLAGAGDYEPEDG</sequence>
<organism evidence="1 2">
    <name type="scientific">Microvirga flocculans</name>
    <dbReference type="NCBI Taxonomy" id="217168"/>
    <lineage>
        <taxon>Bacteria</taxon>
        <taxon>Pseudomonadati</taxon>
        <taxon>Pseudomonadota</taxon>
        <taxon>Alphaproteobacteria</taxon>
        <taxon>Hyphomicrobiales</taxon>
        <taxon>Methylobacteriaceae</taxon>
        <taxon>Microvirga</taxon>
    </lineage>
</organism>
<proteinExistence type="predicted"/>
<evidence type="ECO:0000313" key="1">
    <source>
        <dbReference type="EMBL" id="MBB4041126.1"/>
    </source>
</evidence>
<dbReference type="SUPFAM" id="SSF57997">
    <property type="entry name" value="Tropomyosin"/>
    <property type="match status" value="1"/>
</dbReference>
<reference evidence="1 2" key="1">
    <citation type="submission" date="2020-08" db="EMBL/GenBank/DDBJ databases">
        <title>Genomic Encyclopedia of Type Strains, Phase IV (KMG-IV): sequencing the most valuable type-strain genomes for metagenomic binning, comparative biology and taxonomic classification.</title>
        <authorList>
            <person name="Goeker M."/>
        </authorList>
    </citation>
    <scope>NUCLEOTIDE SEQUENCE [LARGE SCALE GENOMIC DNA]</scope>
    <source>
        <strain evidence="1 2">DSM 15743</strain>
    </source>
</reference>